<sequence>MKSTLIKTSHWLLKGISLCVLAMSVADAGIASPVVQAEPLVIAQSRNYCLQHESLFVVAETRDYWVNICGGDNPGHYVGVNKRNGDSIRVRLYDYDRQGNYFEAINGDVSYLLIRGTTKGDFLTVTQGSRELLRQPILRWQ</sequence>
<reference evidence="2 3" key="1">
    <citation type="submission" date="2023-06" db="EMBL/GenBank/DDBJ databases">
        <title>Whole genome sequence of Oscillatoria calcuttensis NRMC-F 0142.</title>
        <authorList>
            <person name="Shakena Fathima T."/>
            <person name="Muralitharan G."/>
            <person name="Thajuddin N."/>
        </authorList>
    </citation>
    <scope>NUCLEOTIDE SEQUENCE [LARGE SCALE GENOMIC DNA]</scope>
    <source>
        <strain evidence="2 3">NRMC-F 0142</strain>
    </source>
</reference>
<protein>
    <submittedName>
        <fullName evidence="2">Uncharacterized protein</fullName>
    </submittedName>
</protein>
<gene>
    <name evidence="2" type="ORF">QQ055_07915</name>
</gene>
<dbReference type="RefSeq" id="WP_284474834.1">
    <property type="nucleotide sequence ID" value="NZ_JASVEJ010000030.1"/>
</dbReference>
<evidence type="ECO:0000313" key="2">
    <source>
        <dbReference type="EMBL" id="MDL5057383.1"/>
    </source>
</evidence>
<feature type="chain" id="PRO_5045605054" evidence="1">
    <location>
        <begin position="23"/>
        <end position="141"/>
    </location>
</feature>
<keyword evidence="1" id="KW-0732">Signal</keyword>
<proteinExistence type="predicted"/>
<evidence type="ECO:0000256" key="1">
    <source>
        <dbReference type="SAM" id="SignalP"/>
    </source>
</evidence>
<comment type="caution">
    <text evidence="2">The sequence shown here is derived from an EMBL/GenBank/DDBJ whole genome shotgun (WGS) entry which is preliminary data.</text>
</comment>
<dbReference type="Proteomes" id="UP001230986">
    <property type="component" value="Unassembled WGS sequence"/>
</dbReference>
<evidence type="ECO:0000313" key="3">
    <source>
        <dbReference type="Proteomes" id="UP001230986"/>
    </source>
</evidence>
<name>A0ABT7LZG3_9CYAN</name>
<organism evidence="2 3">
    <name type="scientific">Geitlerinema calcuttense NRMC-F 0142</name>
    <dbReference type="NCBI Taxonomy" id="2922238"/>
    <lineage>
        <taxon>Bacteria</taxon>
        <taxon>Bacillati</taxon>
        <taxon>Cyanobacteriota</taxon>
        <taxon>Cyanophyceae</taxon>
        <taxon>Geitlerinematales</taxon>
        <taxon>Geitlerinemataceae</taxon>
        <taxon>Geitlerinema</taxon>
    </lineage>
</organism>
<keyword evidence="3" id="KW-1185">Reference proteome</keyword>
<dbReference type="EMBL" id="JASVEJ010000030">
    <property type="protein sequence ID" value="MDL5057383.1"/>
    <property type="molecule type" value="Genomic_DNA"/>
</dbReference>
<feature type="signal peptide" evidence="1">
    <location>
        <begin position="1"/>
        <end position="22"/>
    </location>
</feature>
<accession>A0ABT7LZG3</accession>